<gene>
    <name evidence="1" type="primary">ORF207134</name>
</gene>
<proteinExistence type="predicted"/>
<reference evidence="1" key="1">
    <citation type="submission" date="2014-12" db="EMBL/GenBank/DDBJ databases">
        <title>Insight into the proteome of Arion vulgaris.</title>
        <authorList>
            <person name="Aradska J."/>
            <person name="Bulat T."/>
            <person name="Smidak R."/>
            <person name="Sarate P."/>
            <person name="Gangsoo J."/>
            <person name="Sialana F."/>
            <person name="Bilban M."/>
            <person name="Lubec G."/>
        </authorList>
    </citation>
    <scope>NUCLEOTIDE SEQUENCE</scope>
    <source>
        <tissue evidence="1">Skin</tissue>
    </source>
</reference>
<organism evidence="1">
    <name type="scientific">Arion vulgaris</name>
    <dbReference type="NCBI Taxonomy" id="1028688"/>
    <lineage>
        <taxon>Eukaryota</taxon>
        <taxon>Metazoa</taxon>
        <taxon>Spiralia</taxon>
        <taxon>Lophotrochozoa</taxon>
        <taxon>Mollusca</taxon>
        <taxon>Gastropoda</taxon>
        <taxon>Heterobranchia</taxon>
        <taxon>Euthyneura</taxon>
        <taxon>Panpulmonata</taxon>
        <taxon>Eupulmonata</taxon>
        <taxon>Stylommatophora</taxon>
        <taxon>Helicina</taxon>
        <taxon>Arionoidea</taxon>
        <taxon>Arionidae</taxon>
        <taxon>Arion</taxon>
    </lineage>
</organism>
<dbReference type="AlphaFoldDB" id="A0A0B7BRI4"/>
<dbReference type="EMBL" id="HACG01048617">
    <property type="protein sequence ID" value="CEK95482.1"/>
    <property type="molecule type" value="Transcribed_RNA"/>
</dbReference>
<protein>
    <submittedName>
        <fullName evidence="1">Uncharacterized protein</fullName>
    </submittedName>
</protein>
<accession>A0A0B7BRI4</accession>
<feature type="non-terminal residue" evidence="1">
    <location>
        <position position="53"/>
    </location>
</feature>
<name>A0A0B7BRI4_9EUPU</name>
<evidence type="ECO:0000313" key="1">
    <source>
        <dbReference type="EMBL" id="CEK95482.1"/>
    </source>
</evidence>
<sequence length="53" mass="5996">MTVYYLFHPVLSLKLPLSSTLVFHESSLSPPPNYFMKAPLSTTQLFHETSLSP</sequence>